<dbReference type="EMBL" id="JAMZIH010000028">
    <property type="protein sequence ID" value="KAJ1680172.1"/>
    <property type="molecule type" value="Genomic_DNA"/>
</dbReference>
<feature type="non-terminal residue" evidence="1">
    <location>
        <position position="1"/>
    </location>
</feature>
<gene>
    <name evidence="1" type="ORF">EV182_000549</name>
</gene>
<name>A0ACC1HY49_9FUNG</name>
<evidence type="ECO:0000313" key="2">
    <source>
        <dbReference type="Proteomes" id="UP001145114"/>
    </source>
</evidence>
<organism evidence="1 2">
    <name type="scientific">Spiromyces aspiralis</name>
    <dbReference type="NCBI Taxonomy" id="68401"/>
    <lineage>
        <taxon>Eukaryota</taxon>
        <taxon>Fungi</taxon>
        <taxon>Fungi incertae sedis</taxon>
        <taxon>Zoopagomycota</taxon>
        <taxon>Kickxellomycotina</taxon>
        <taxon>Kickxellomycetes</taxon>
        <taxon>Kickxellales</taxon>
        <taxon>Kickxellaceae</taxon>
        <taxon>Spiromyces</taxon>
    </lineage>
</organism>
<protein>
    <submittedName>
        <fullName evidence="1">Uncharacterized protein</fullName>
    </submittedName>
</protein>
<dbReference type="Proteomes" id="UP001145114">
    <property type="component" value="Unassembled WGS sequence"/>
</dbReference>
<proteinExistence type="predicted"/>
<accession>A0ACC1HY49</accession>
<keyword evidence="2" id="KW-1185">Reference proteome</keyword>
<reference evidence="1" key="1">
    <citation type="submission" date="2022-06" db="EMBL/GenBank/DDBJ databases">
        <title>Phylogenomic reconstructions and comparative analyses of Kickxellomycotina fungi.</title>
        <authorList>
            <person name="Reynolds N.K."/>
            <person name="Stajich J.E."/>
            <person name="Barry K."/>
            <person name="Grigoriev I.V."/>
            <person name="Crous P."/>
            <person name="Smith M.E."/>
        </authorList>
    </citation>
    <scope>NUCLEOTIDE SEQUENCE</scope>
    <source>
        <strain evidence="1">RSA 2271</strain>
    </source>
</reference>
<comment type="caution">
    <text evidence="1">The sequence shown here is derived from an EMBL/GenBank/DDBJ whole genome shotgun (WGS) entry which is preliminary data.</text>
</comment>
<evidence type="ECO:0000313" key="1">
    <source>
        <dbReference type="EMBL" id="KAJ1680172.1"/>
    </source>
</evidence>
<sequence>TDEYRVWPLIKANFYRRLPLRNDVDVDRYKNVIKPRIQAWLNSKARPRRDEEWMIAYVGTDSEMLQTAASRILSIKTTVFERVRSDFQPKNTSRRVVMLDPHNAAGWADMFAAIKELVVSSMEAQFASLDGDIRRLDSNRLVPGWNYCRFFILKEGLVSLYTVMGLYGEALKQYDELDAVFSQIMDAKALSWFNKIGGTEHGDDFTDLLNTNKKPYRKFMVENKIPLFDFLIYLFGRQCVLLLKMGRRLELLKRARRFVMLFLQTIRDIDTGLPLGFVSAWAFNTCMNIVNIVEGVPTSAVKSGSSPSVEELAICKAEFLNHARYQLLVLGILTGRLPQNYLVDTHVFVEIPFPFPLVFSQPIMTDLEYITNPELTEILSSKEAFDRNFVRIARQAISYYGENDKRSIERMLIGDIVRLHTLRGRYNEALALLRPIVPTYDPRSWQPVYTEWLKYLAECEKGRGNRVAHISSLMVLLLVSSERMRARYLSEFVEAAASVELPGPKFVEAPLFLGWQVEVVTEPGKYCVLVTVHSSMPAPVEAQDVSVWLARAHSGLSVRFYEQSVAIQPGINSLRLRCKSASCPGFFVPQRLEIRIGNVRLVYPNKFEREAMPLVRLGTRPGSLYAEACPSSTVTLDAEGGGCAVVLRVEARDQTVKGGIICMLDQNAVPLFGKNSVLTAIERNGVLSESLPHALPRGISSDGSIVLEAMEPGDVVAYHIDIGRTDYPAKTIHTYVEYQALGDGECMFSGSHVVDFKPPFQVEFETRVLRGREVVKATVYHNSKLPLVGLKPQAPTMKNLDVVVLPHVHRDYGANGVGTVYTLLFELASRTGTVQSDTAAKGPSLVPIAMSYSNSIEAIDGCVDSLKGHLRRGLARLLERHGVLYIQDYLERLVIYHVLRSMTVELCNEAAVSVRFAPFDEQIRRALVCEPASARRSVFKVLDEFYESMGGGGSMSVGQDALPLKHDRSQGRSQIVLNYQAMSTVAAELSVAVPCDQPCYVGELANVTITISPFVLWRRDGRQTSMASMPPAKSGTAHDDDSDDDDDSSLDIIVHVNSGHGEQQALVFVPPLTKLRVKPGQSTQLVVGVTPLHPGPFPLPKVSCEWFDSSTSSGHAESGNSLRGDSTPQSSDSGDGGVWRPLWVAYADSQELPTVLPHPYQDEDL</sequence>